<organism evidence="2 3">
    <name type="scientific">Rhodosorus marinus</name>
    <dbReference type="NCBI Taxonomy" id="101924"/>
    <lineage>
        <taxon>Eukaryota</taxon>
        <taxon>Rhodophyta</taxon>
        <taxon>Stylonematophyceae</taxon>
        <taxon>Stylonematales</taxon>
        <taxon>Stylonemataceae</taxon>
        <taxon>Rhodosorus</taxon>
    </lineage>
</organism>
<keyword evidence="3" id="KW-1185">Reference proteome</keyword>
<evidence type="ECO:0000313" key="3">
    <source>
        <dbReference type="Proteomes" id="UP001157974"/>
    </source>
</evidence>
<comment type="caution">
    <text evidence="2">The sequence shown here is derived from an EMBL/GenBank/DDBJ whole genome shotgun (WGS) entry which is preliminary data.</text>
</comment>
<protein>
    <submittedName>
        <fullName evidence="2">Uncharacterized protein</fullName>
    </submittedName>
</protein>
<evidence type="ECO:0000313" key="2">
    <source>
        <dbReference type="EMBL" id="KAJ8908615.1"/>
    </source>
</evidence>
<feature type="signal peptide" evidence="1">
    <location>
        <begin position="1"/>
        <end position="19"/>
    </location>
</feature>
<gene>
    <name evidence="2" type="ORF">NDN08_005320</name>
</gene>
<dbReference type="EMBL" id="JAMWBK010000001">
    <property type="protein sequence ID" value="KAJ8908615.1"/>
    <property type="molecule type" value="Genomic_DNA"/>
</dbReference>
<accession>A0AAV8V185</accession>
<evidence type="ECO:0000256" key="1">
    <source>
        <dbReference type="SAM" id="SignalP"/>
    </source>
</evidence>
<dbReference type="AlphaFoldDB" id="A0AAV8V185"/>
<proteinExistence type="predicted"/>
<dbReference type="Proteomes" id="UP001157974">
    <property type="component" value="Unassembled WGS sequence"/>
</dbReference>
<sequence length="451" mass="48035">MKYGLVVILVAGIFGLAIADVATCASFFNPLVSSLGFSRYCLALEVEGETVGIVSNSDVVKTQGPNMGETCIRFIFIVRAGVGIRRAKLGLWAGDIPNGKARFTRKRKFLDSEPTAVRVDACLDDIRTDRDCCSQQFLAPSLLVEAKVRMEDGKVRTAKLGGPATRMAGITCLPTQDFISCTSIDDENGLEFLACGLEGSCSFIGGQPEFAGINRINRDSSTIQVVFSPAALDLQPEALELTVYEGVPSPSPGSSIPAEARTVIRRQAASVGFSDSFSIAVFLVPELSTLNIAAFALERVAPNPVPLRYSVRAVEQPRQLLEFISFASAEVYANSGPLIVGQPATNSYFGPLLDYAVVGRIGSVICGYCLNSSLPPTGEWRSLQLGQPEGLNEGQFDVELARQPGRCIFDAQIGSFGSVCGPAGEEGILQFQDTVKGQVVCGCTEPTPPPP</sequence>
<name>A0AAV8V185_9RHOD</name>
<keyword evidence="1" id="KW-0732">Signal</keyword>
<feature type="chain" id="PRO_5043854964" evidence="1">
    <location>
        <begin position="20"/>
        <end position="451"/>
    </location>
</feature>
<reference evidence="2 3" key="1">
    <citation type="journal article" date="2023" name="Nat. Commun.">
        <title>Origin of minicircular mitochondrial genomes in red algae.</title>
        <authorList>
            <person name="Lee Y."/>
            <person name="Cho C.H."/>
            <person name="Lee Y.M."/>
            <person name="Park S.I."/>
            <person name="Yang J.H."/>
            <person name="West J.A."/>
            <person name="Bhattacharya D."/>
            <person name="Yoon H.S."/>
        </authorList>
    </citation>
    <scope>NUCLEOTIDE SEQUENCE [LARGE SCALE GENOMIC DNA]</scope>
    <source>
        <strain evidence="2 3">CCMP1338</strain>
        <tissue evidence="2">Whole cell</tissue>
    </source>
</reference>